<keyword evidence="12" id="KW-0472">Membrane</keyword>
<keyword evidence="4" id="KW-0808">Transferase</keyword>
<evidence type="ECO:0000256" key="5">
    <source>
        <dbReference type="ARBA" id="ARBA00022741"/>
    </source>
</evidence>
<dbReference type="InterPro" id="IPR003661">
    <property type="entry name" value="HisK_dim/P_dom"/>
</dbReference>
<comment type="catalytic activity">
    <reaction evidence="1">
        <text>ATP + protein L-histidine = ADP + protein N-phospho-L-histidine.</text>
        <dbReference type="EC" id="2.7.13.3"/>
    </reaction>
</comment>
<comment type="caution">
    <text evidence="15">The sequence shown here is derived from an EMBL/GenBank/DDBJ whole genome shotgun (WGS) entry which is preliminary data.</text>
</comment>
<evidence type="ECO:0000259" key="14">
    <source>
        <dbReference type="PROSITE" id="PS50110"/>
    </source>
</evidence>
<dbReference type="SUPFAM" id="SSF52172">
    <property type="entry name" value="CheY-like"/>
    <property type="match status" value="1"/>
</dbReference>
<organism evidence="15 16">
    <name type="scientific">Agitococcus lubricus</name>
    <dbReference type="NCBI Taxonomy" id="1077255"/>
    <lineage>
        <taxon>Bacteria</taxon>
        <taxon>Pseudomonadati</taxon>
        <taxon>Pseudomonadota</taxon>
        <taxon>Gammaproteobacteria</taxon>
        <taxon>Moraxellales</taxon>
        <taxon>Moraxellaceae</taxon>
        <taxon>Agitococcus</taxon>
    </lineage>
</organism>
<evidence type="ECO:0000256" key="6">
    <source>
        <dbReference type="ARBA" id="ARBA00022777"/>
    </source>
</evidence>
<protein>
    <recommendedName>
        <fullName evidence="10">Sensory/regulatory protein RpfC</fullName>
        <ecNumber evidence="2">2.7.13.3</ecNumber>
    </recommendedName>
</protein>
<dbReference type="InterPro" id="IPR003594">
    <property type="entry name" value="HATPase_dom"/>
</dbReference>
<dbReference type="PROSITE" id="PS50109">
    <property type="entry name" value="HIS_KIN"/>
    <property type="match status" value="1"/>
</dbReference>
<dbReference type="CDD" id="cd17546">
    <property type="entry name" value="REC_hyHK_CKI1_RcsC-like"/>
    <property type="match status" value="1"/>
</dbReference>
<evidence type="ECO:0000256" key="12">
    <source>
        <dbReference type="SAM" id="Phobius"/>
    </source>
</evidence>
<evidence type="ECO:0000313" key="15">
    <source>
        <dbReference type="EMBL" id="PTQ91085.1"/>
    </source>
</evidence>
<dbReference type="Gene3D" id="2.60.40.2380">
    <property type="match status" value="1"/>
</dbReference>
<keyword evidence="5" id="KW-0547">Nucleotide-binding</keyword>
<evidence type="ECO:0000256" key="2">
    <source>
        <dbReference type="ARBA" id="ARBA00012438"/>
    </source>
</evidence>
<dbReference type="GO" id="GO:0005524">
    <property type="term" value="F:ATP binding"/>
    <property type="evidence" value="ECO:0007669"/>
    <property type="project" value="UniProtKB-KW"/>
</dbReference>
<evidence type="ECO:0000256" key="4">
    <source>
        <dbReference type="ARBA" id="ARBA00022679"/>
    </source>
</evidence>
<name>A0A2T5J3A0_9GAMM</name>
<comment type="subunit">
    <text evidence="9">At low DSF concentrations, interacts with RpfF.</text>
</comment>
<dbReference type="SMART" id="SM00448">
    <property type="entry name" value="REC"/>
    <property type="match status" value="1"/>
</dbReference>
<evidence type="ECO:0000313" key="16">
    <source>
        <dbReference type="Proteomes" id="UP000244223"/>
    </source>
</evidence>
<accession>A0A2T5J3A0</accession>
<feature type="transmembrane region" description="Helical" evidence="12">
    <location>
        <begin position="329"/>
        <end position="346"/>
    </location>
</feature>
<dbReference type="InterPro" id="IPR004358">
    <property type="entry name" value="Sig_transdc_His_kin-like_C"/>
</dbReference>
<dbReference type="Pfam" id="PF07696">
    <property type="entry name" value="7TMR-DISMED2"/>
    <property type="match status" value="1"/>
</dbReference>
<dbReference type="GO" id="GO:0000155">
    <property type="term" value="F:phosphorelay sensor kinase activity"/>
    <property type="evidence" value="ECO:0007669"/>
    <property type="project" value="InterPro"/>
</dbReference>
<dbReference type="SMART" id="SM00388">
    <property type="entry name" value="HisKA"/>
    <property type="match status" value="1"/>
</dbReference>
<evidence type="ECO:0000256" key="10">
    <source>
        <dbReference type="ARBA" id="ARBA00068150"/>
    </source>
</evidence>
<feature type="domain" description="Response regulatory" evidence="14">
    <location>
        <begin position="690"/>
        <end position="811"/>
    </location>
</feature>
<evidence type="ECO:0000256" key="9">
    <source>
        <dbReference type="ARBA" id="ARBA00064003"/>
    </source>
</evidence>
<dbReference type="InterPro" id="IPR036890">
    <property type="entry name" value="HATPase_C_sf"/>
</dbReference>
<evidence type="ECO:0000256" key="1">
    <source>
        <dbReference type="ARBA" id="ARBA00000085"/>
    </source>
</evidence>
<dbReference type="Gene3D" id="3.40.50.2300">
    <property type="match status" value="1"/>
</dbReference>
<feature type="transmembrane region" description="Helical" evidence="12">
    <location>
        <begin position="242"/>
        <end position="259"/>
    </location>
</feature>
<dbReference type="InterPro" id="IPR011622">
    <property type="entry name" value="7TMR_DISM_rcpt_extracell_dom2"/>
</dbReference>
<dbReference type="SUPFAM" id="SSF55874">
    <property type="entry name" value="ATPase domain of HSP90 chaperone/DNA topoisomerase II/histidine kinase"/>
    <property type="match status" value="1"/>
</dbReference>
<feature type="transmembrane region" description="Helical" evidence="12">
    <location>
        <begin position="175"/>
        <end position="198"/>
    </location>
</feature>
<feature type="transmembrane region" description="Helical" evidence="12">
    <location>
        <begin position="295"/>
        <end position="317"/>
    </location>
</feature>
<dbReference type="SUPFAM" id="SSF47384">
    <property type="entry name" value="Homodimeric domain of signal transducing histidine kinase"/>
    <property type="match status" value="1"/>
</dbReference>
<feature type="domain" description="Histidine kinase" evidence="13">
    <location>
        <begin position="441"/>
        <end position="663"/>
    </location>
</feature>
<dbReference type="Pfam" id="PF00072">
    <property type="entry name" value="Response_reg"/>
    <property type="match status" value="1"/>
</dbReference>
<dbReference type="EMBL" id="QAON01000001">
    <property type="protein sequence ID" value="PTQ91085.1"/>
    <property type="molecule type" value="Genomic_DNA"/>
</dbReference>
<dbReference type="CDD" id="cd16922">
    <property type="entry name" value="HATPase_EvgS-ArcB-TorS-like"/>
    <property type="match status" value="1"/>
</dbReference>
<keyword evidence="6 15" id="KW-0418">Kinase</keyword>
<feature type="modified residue" description="4-aspartylphosphate" evidence="11">
    <location>
        <position position="741"/>
    </location>
</feature>
<dbReference type="InterPro" id="IPR011623">
    <property type="entry name" value="7TMR_DISM_rcpt_extracell_dom1"/>
</dbReference>
<dbReference type="SMART" id="SM00387">
    <property type="entry name" value="HATPase_c"/>
    <property type="match status" value="1"/>
</dbReference>
<dbReference type="PROSITE" id="PS50110">
    <property type="entry name" value="RESPONSE_REGULATORY"/>
    <property type="match status" value="1"/>
</dbReference>
<dbReference type="Gene3D" id="1.10.287.130">
    <property type="match status" value="1"/>
</dbReference>
<dbReference type="Proteomes" id="UP000244223">
    <property type="component" value="Unassembled WGS sequence"/>
</dbReference>
<dbReference type="InterPro" id="IPR036097">
    <property type="entry name" value="HisK_dim/P_sf"/>
</dbReference>
<evidence type="ECO:0000256" key="8">
    <source>
        <dbReference type="ARBA" id="ARBA00023012"/>
    </source>
</evidence>
<keyword evidence="12" id="KW-1133">Transmembrane helix</keyword>
<dbReference type="CDD" id="cd00082">
    <property type="entry name" value="HisKA"/>
    <property type="match status" value="1"/>
</dbReference>
<gene>
    <name evidence="15" type="ORF">C8N29_101157</name>
</gene>
<dbReference type="Pfam" id="PF00512">
    <property type="entry name" value="HisKA"/>
    <property type="match status" value="1"/>
</dbReference>
<dbReference type="Pfam" id="PF07695">
    <property type="entry name" value="7TMR-DISM_7TM"/>
    <property type="match status" value="1"/>
</dbReference>
<keyword evidence="3 11" id="KW-0597">Phosphoprotein</keyword>
<dbReference type="InterPro" id="IPR011006">
    <property type="entry name" value="CheY-like_superfamily"/>
</dbReference>
<dbReference type="InterPro" id="IPR005467">
    <property type="entry name" value="His_kinase_dom"/>
</dbReference>
<evidence type="ECO:0000256" key="3">
    <source>
        <dbReference type="ARBA" id="ARBA00022553"/>
    </source>
</evidence>
<dbReference type="EC" id="2.7.13.3" evidence="2"/>
<keyword evidence="8" id="KW-0902">Two-component regulatory system</keyword>
<dbReference type="Pfam" id="PF02518">
    <property type="entry name" value="HATPase_c"/>
    <property type="match status" value="1"/>
</dbReference>
<dbReference type="PRINTS" id="PR00344">
    <property type="entry name" value="BCTRLSENSOR"/>
</dbReference>
<dbReference type="PANTHER" id="PTHR45339">
    <property type="entry name" value="HYBRID SIGNAL TRANSDUCTION HISTIDINE KINASE J"/>
    <property type="match status" value="1"/>
</dbReference>
<dbReference type="InterPro" id="IPR001789">
    <property type="entry name" value="Sig_transdc_resp-reg_receiver"/>
</dbReference>
<dbReference type="Gene3D" id="3.30.565.10">
    <property type="entry name" value="Histidine kinase-like ATPase, C-terminal domain"/>
    <property type="match status" value="1"/>
</dbReference>
<keyword evidence="16" id="KW-1185">Reference proteome</keyword>
<dbReference type="AlphaFoldDB" id="A0A2T5J3A0"/>
<evidence type="ECO:0000259" key="13">
    <source>
        <dbReference type="PROSITE" id="PS50109"/>
    </source>
</evidence>
<keyword evidence="12" id="KW-0812">Transmembrane</keyword>
<evidence type="ECO:0000256" key="11">
    <source>
        <dbReference type="PROSITE-ProRule" id="PRU00169"/>
    </source>
</evidence>
<evidence type="ECO:0000256" key="7">
    <source>
        <dbReference type="ARBA" id="ARBA00022840"/>
    </source>
</evidence>
<reference evidence="15 16" key="1">
    <citation type="submission" date="2018-04" db="EMBL/GenBank/DDBJ databases">
        <title>Genomic Encyclopedia of Archaeal and Bacterial Type Strains, Phase II (KMG-II): from individual species to whole genera.</title>
        <authorList>
            <person name="Goeker M."/>
        </authorList>
    </citation>
    <scope>NUCLEOTIDE SEQUENCE [LARGE SCALE GENOMIC DNA]</scope>
    <source>
        <strain evidence="15 16">DSM 5822</strain>
    </source>
</reference>
<dbReference type="FunFam" id="3.30.565.10:FF:000010">
    <property type="entry name" value="Sensor histidine kinase RcsC"/>
    <property type="match status" value="1"/>
</dbReference>
<feature type="transmembrane region" description="Helical" evidence="12">
    <location>
        <begin position="210"/>
        <end position="230"/>
    </location>
</feature>
<keyword evidence="7" id="KW-0067">ATP-binding</keyword>
<feature type="transmembrane region" description="Helical" evidence="12">
    <location>
        <begin position="271"/>
        <end position="289"/>
    </location>
</feature>
<dbReference type="PANTHER" id="PTHR45339:SF1">
    <property type="entry name" value="HYBRID SIGNAL TRANSDUCTION HISTIDINE KINASE J"/>
    <property type="match status" value="1"/>
</dbReference>
<proteinExistence type="predicted"/>
<sequence>MFAPVYANSETRIIVNPEDQQLILGKALVYFADPSLEYKLTDILAEEQRHKTQWQYANTLLPNYGFTKAAYWVKLSLDNQSTQQDWILQLNYPLMDEIDFYAPDAKGQYQEVHAGDRYPFSLRPIKDRGFAFSLHLPSKQTTVVYLRLQSRDSMIMAVNLLHPEVFRDIQRQEGFLFGMYYGAILIILVYNAYLFFILRDINHWHYMMVLACYATIELSLNGIGSMFIWGEWPEFAKRIRPFAVGLLALTAFVLTKSFLQIQHCRWRGHALDRWIWGFLSVVLIGAWILPFALAIQLAMFAAFIAAPTMYFTGIYIWRQGNRLGKYFTLGWSGLLIGGTVNVLRAFDILPVNFWTTYGSQLGSVTTLLILNTALTDRLRLLQQENEYTQQAKLAEQEQLNRLLDQKVQERTQALLLKTEEAERAQQQAETAARVKSEFLANMSHEIRTPMNGMIGMTQLLADTDLDTEQQHYTQTIHASCEALLRIINDILDYSKIEAGKLAIEHTLFDLYGLVEECASLFALHAQERGVPIRTDISPLLPRWLIGDSTRIRQIIINLLGNAYKFTERGTVTLRASLREDRKEAGIFVQFEVQDTGIGITNEQRERLFQSFSQADSSITRKYGGTGLGLAICHSLVRLMSGDIGVKSVPTQGSSFWFYVKMQHGVEPKTKKAKTNTPVIQAEYPNLSGLRVLVAEDNPTNQMVIVGMLKKYQIQPVVASDGLEALQVIMTGDINFDVILMDCEMPNMDGYTATRRIREWEQDKQLNVVLIYGVSAHALSEYQQQGLAAGMNGFLVKPLKQDALLKTLTHVMSLLISRKLAR</sequence>
<dbReference type="FunFam" id="1.10.287.130:FF:000002">
    <property type="entry name" value="Two-component osmosensing histidine kinase"/>
    <property type="match status" value="1"/>
</dbReference>